<evidence type="ECO:0000256" key="5">
    <source>
        <dbReference type="ARBA" id="ARBA00035013"/>
    </source>
</evidence>
<dbReference type="SMART" id="SM01150">
    <property type="entry name" value="DUF1338"/>
    <property type="match status" value="1"/>
</dbReference>
<dbReference type="KEGG" id="ome:OLMES_3565"/>
<keyword evidence="9" id="KW-1185">Reference proteome</keyword>
<evidence type="ECO:0000256" key="3">
    <source>
        <dbReference type="ARBA" id="ARBA00023002"/>
    </source>
</evidence>
<evidence type="ECO:0000313" key="8">
    <source>
        <dbReference type="EMBL" id="ARU57595.1"/>
    </source>
</evidence>
<evidence type="ECO:0000256" key="7">
    <source>
        <dbReference type="ARBA" id="ARBA00035045"/>
    </source>
</evidence>
<protein>
    <recommendedName>
        <fullName evidence="6">2-oxoadipate dioxygenase/decarboxylase</fullName>
        <ecNumber evidence="6">1.13.11.93</ecNumber>
    </recommendedName>
    <alternativeName>
        <fullName evidence="7">2-hydroxyglutarate synthase</fullName>
    </alternativeName>
</protein>
<evidence type="ECO:0000256" key="2">
    <source>
        <dbReference type="ARBA" id="ARBA00022964"/>
    </source>
</evidence>
<accession>A0A1Y0IDN1</accession>
<dbReference type="Proteomes" id="UP000196027">
    <property type="component" value="Chromosome"/>
</dbReference>
<dbReference type="OrthoDB" id="506370at2"/>
<dbReference type="AlphaFoldDB" id="A0A1Y0IDN1"/>
<evidence type="ECO:0000313" key="9">
    <source>
        <dbReference type="Proteomes" id="UP000196027"/>
    </source>
</evidence>
<dbReference type="RefSeq" id="WP_087462470.1">
    <property type="nucleotide sequence ID" value="NZ_CP021425.1"/>
</dbReference>
<dbReference type="Pfam" id="PF07063">
    <property type="entry name" value="HGLS"/>
    <property type="match status" value="1"/>
</dbReference>
<dbReference type="Gene3D" id="3.10.180.50">
    <property type="match status" value="1"/>
</dbReference>
<comment type="similarity">
    <text evidence="5">Belongs to the 2-oxoadipate dioxygenase/decarboxylase family.</text>
</comment>
<evidence type="ECO:0000256" key="1">
    <source>
        <dbReference type="ARBA" id="ARBA00001954"/>
    </source>
</evidence>
<dbReference type="CDD" id="cd16350">
    <property type="entry name" value="VOC_like"/>
    <property type="match status" value="1"/>
</dbReference>
<name>A0A1Y0IDN1_9GAMM</name>
<keyword evidence="2" id="KW-0223">Dioxygenase</keyword>
<dbReference type="PANTHER" id="PTHR31136:SF5">
    <property type="entry name" value="2-OXOADIPATE DIOXYGENASE_DECARBOXYLASE, CHLOROPLASTIC"/>
    <property type="match status" value="1"/>
</dbReference>
<keyword evidence="4" id="KW-0408">Iron</keyword>
<dbReference type="InterPro" id="IPR009770">
    <property type="entry name" value="HGLS"/>
</dbReference>
<sequence length="268" mass="30361">MQLSEFFNELWTDYIRLSPQAESIHELFEQVDGPVCNDHVAFRTFSDSPIALDKLQKHILSLGYTPDEDYDFPEKKLNARSYVHATAPEAPLIFFSELRWLELPPALRQIIQNIIASIDQGAAANIDVLWRGLLWPRIRWQEYTLLVEQSEYAAWLAAHGLHANHFTISLTERPTINTVASAVEQLRSAGFRLNKSGGLIKGGPDTLLEQVSTLADVVPVRFAAGQIHEIPGCYYEFAKRYPTREGNLFRGFVPASADKIFESTHHAR</sequence>
<keyword evidence="3" id="KW-0560">Oxidoreductase</keyword>
<evidence type="ECO:0000256" key="4">
    <source>
        <dbReference type="ARBA" id="ARBA00023004"/>
    </source>
</evidence>
<reference evidence="8 9" key="1">
    <citation type="submission" date="2017-05" db="EMBL/GenBank/DDBJ databases">
        <title>Genomic insights into alkan degradation activity of Oleiphilus messinensis.</title>
        <authorList>
            <person name="Kozyavkin S.A."/>
            <person name="Slesarev A.I."/>
            <person name="Golyshin P.N."/>
            <person name="Korzhenkov A."/>
            <person name="Golyshina O.N."/>
            <person name="Toshchakov S.V."/>
        </authorList>
    </citation>
    <scope>NUCLEOTIDE SEQUENCE [LARGE SCALE GENOMIC DNA]</scope>
    <source>
        <strain evidence="8 9">ME102</strain>
    </source>
</reference>
<proteinExistence type="inferred from homology"/>
<dbReference type="PANTHER" id="PTHR31136">
    <property type="entry name" value="DUF1338 DOMAIN-CONTAINING PROTEIN"/>
    <property type="match status" value="1"/>
</dbReference>
<gene>
    <name evidence="8" type="ORF">OLMES_3565</name>
</gene>
<comment type="cofactor">
    <cofactor evidence="1">
        <name>Fe(2+)</name>
        <dbReference type="ChEBI" id="CHEBI:29033"/>
    </cofactor>
</comment>
<dbReference type="EC" id="1.13.11.93" evidence="6"/>
<evidence type="ECO:0000256" key="6">
    <source>
        <dbReference type="ARBA" id="ARBA00035023"/>
    </source>
</evidence>
<dbReference type="EMBL" id="CP021425">
    <property type="protein sequence ID" value="ARU57595.1"/>
    <property type="molecule type" value="Genomic_DNA"/>
</dbReference>
<dbReference type="GO" id="GO:0051213">
    <property type="term" value="F:dioxygenase activity"/>
    <property type="evidence" value="ECO:0007669"/>
    <property type="project" value="UniProtKB-KW"/>
</dbReference>
<organism evidence="8 9">
    <name type="scientific">Oleiphilus messinensis</name>
    <dbReference type="NCBI Taxonomy" id="141451"/>
    <lineage>
        <taxon>Bacteria</taxon>
        <taxon>Pseudomonadati</taxon>
        <taxon>Pseudomonadota</taxon>
        <taxon>Gammaproteobacteria</taxon>
        <taxon>Oceanospirillales</taxon>
        <taxon>Oleiphilaceae</taxon>
        <taxon>Oleiphilus</taxon>
    </lineage>
</organism>